<dbReference type="AlphaFoldDB" id="A0A927D4B1"/>
<dbReference type="SUPFAM" id="SSF50346">
    <property type="entry name" value="PRC-barrel domain"/>
    <property type="match status" value="2"/>
</dbReference>
<sequence length="283" mass="31059">MKRFLSTTAVVLAMSGAAYAEMDNKGFGDIKVEQSDFFASDLIGMRIYNSETEFDADARVADGAEQEWDDIGEINDIILSQNGDVRAVILGVGGFLGMGERDVSVSMDSIKVLREEGDSDDRFLVVNTSKEMLEKAPAFERDMSEEVNAELQEAEAETEQMAENAETATEERMPLTRPAVEREGYQEAEMEAVQAMTADDLTGSYVYGANDETVGEVDSLIMGENGQVSEVVINVGGFLGLGEKPVAVTFEELQILKNVEGDDFRIYIDSTEEKLEQLPEHNG</sequence>
<comment type="caution">
    <text evidence="4">The sequence shown here is derived from an EMBL/GenBank/DDBJ whole genome shotgun (WGS) entry which is preliminary data.</text>
</comment>
<keyword evidence="1" id="KW-0175">Coiled coil</keyword>
<accession>A0A927D4B1</accession>
<name>A0A927D4B1_9RHOB</name>
<evidence type="ECO:0000259" key="3">
    <source>
        <dbReference type="Pfam" id="PF05239"/>
    </source>
</evidence>
<dbReference type="PANTHER" id="PTHR36505">
    <property type="entry name" value="BLR1072 PROTEIN"/>
    <property type="match status" value="1"/>
</dbReference>
<evidence type="ECO:0000256" key="2">
    <source>
        <dbReference type="SAM" id="SignalP"/>
    </source>
</evidence>
<feature type="domain" description="PRC-barrel" evidence="3">
    <location>
        <begin position="37"/>
        <end position="132"/>
    </location>
</feature>
<evidence type="ECO:0000313" key="5">
    <source>
        <dbReference type="Proteomes" id="UP000635142"/>
    </source>
</evidence>
<keyword evidence="5" id="KW-1185">Reference proteome</keyword>
<dbReference type="InterPro" id="IPR011033">
    <property type="entry name" value="PRC_barrel-like_sf"/>
</dbReference>
<feature type="signal peptide" evidence="2">
    <location>
        <begin position="1"/>
        <end position="20"/>
    </location>
</feature>
<proteinExistence type="predicted"/>
<dbReference type="Pfam" id="PF05239">
    <property type="entry name" value="PRC"/>
    <property type="match status" value="2"/>
</dbReference>
<keyword evidence="2" id="KW-0732">Signal</keyword>
<dbReference type="PANTHER" id="PTHR36505:SF1">
    <property type="entry name" value="BLR1072 PROTEIN"/>
    <property type="match status" value="1"/>
</dbReference>
<feature type="chain" id="PRO_5037679772" evidence="2">
    <location>
        <begin position="21"/>
        <end position="283"/>
    </location>
</feature>
<evidence type="ECO:0000313" key="4">
    <source>
        <dbReference type="EMBL" id="MBD3664003.1"/>
    </source>
</evidence>
<reference evidence="4" key="1">
    <citation type="submission" date="2020-08" db="EMBL/GenBank/DDBJ databases">
        <title>Sulfitobacter aestuariivivens sp. nov., isolated from a tidal flat.</title>
        <authorList>
            <person name="Park S."/>
            <person name="Yoon J.-H."/>
        </authorList>
    </citation>
    <scope>NUCLEOTIDE SEQUENCE</scope>
    <source>
        <strain evidence="4">TSTF-M16</strain>
    </source>
</reference>
<feature type="coiled-coil region" evidence="1">
    <location>
        <begin position="144"/>
        <end position="171"/>
    </location>
</feature>
<organism evidence="4 5">
    <name type="scientific">Sulfitobacter aestuariivivens</name>
    <dbReference type="NCBI Taxonomy" id="2766981"/>
    <lineage>
        <taxon>Bacteria</taxon>
        <taxon>Pseudomonadati</taxon>
        <taxon>Pseudomonadota</taxon>
        <taxon>Alphaproteobacteria</taxon>
        <taxon>Rhodobacterales</taxon>
        <taxon>Roseobacteraceae</taxon>
        <taxon>Sulfitobacter</taxon>
    </lineage>
</organism>
<dbReference type="RefSeq" id="WP_191074918.1">
    <property type="nucleotide sequence ID" value="NZ_JACTAG010000001.1"/>
</dbReference>
<dbReference type="InterPro" id="IPR027275">
    <property type="entry name" value="PRC-brl_dom"/>
</dbReference>
<evidence type="ECO:0000256" key="1">
    <source>
        <dbReference type="SAM" id="Coils"/>
    </source>
</evidence>
<protein>
    <submittedName>
        <fullName evidence="4">PRC-barrel domain-containing protein</fullName>
    </submittedName>
</protein>
<dbReference type="EMBL" id="JACTAG010000001">
    <property type="protein sequence ID" value="MBD3664003.1"/>
    <property type="molecule type" value="Genomic_DNA"/>
</dbReference>
<dbReference type="Proteomes" id="UP000635142">
    <property type="component" value="Unassembled WGS sequence"/>
</dbReference>
<dbReference type="Gene3D" id="2.30.30.240">
    <property type="entry name" value="PRC-barrel domain"/>
    <property type="match status" value="2"/>
</dbReference>
<feature type="domain" description="PRC-barrel" evidence="3">
    <location>
        <begin position="196"/>
        <end position="274"/>
    </location>
</feature>
<gene>
    <name evidence="4" type="ORF">H9Q16_08730</name>
</gene>